<evidence type="ECO:0000256" key="3">
    <source>
        <dbReference type="ARBA" id="ARBA00022737"/>
    </source>
</evidence>
<reference evidence="11" key="2">
    <citation type="journal article" date="2017" name="J. Anim. Genet.">
        <title>Multiple reference genome sequences of hot pepper reveal the massive evolution of plant disease resistance genes by retroduplication.</title>
        <authorList>
            <person name="Kim S."/>
            <person name="Park J."/>
            <person name="Yeom S.-I."/>
            <person name="Kim Y.-M."/>
            <person name="Seo E."/>
            <person name="Kim K.-T."/>
            <person name="Kim M.-S."/>
            <person name="Lee J.M."/>
            <person name="Cheong K."/>
            <person name="Shin H.-S."/>
            <person name="Kim S.-B."/>
            <person name="Han K."/>
            <person name="Lee J."/>
            <person name="Park M."/>
            <person name="Lee H.-A."/>
            <person name="Lee H.-Y."/>
            <person name="Lee Y."/>
            <person name="Oh S."/>
            <person name="Lee J.H."/>
            <person name="Choi E."/>
            <person name="Choi E."/>
            <person name="Lee S.E."/>
            <person name="Jeon J."/>
            <person name="Kim H."/>
            <person name="Choi G."/>
            <person name="Song H."/>
            <person name="Lee J."/>
            <person name="Lee S.-C."/>
            <person name="Kwon J.-K."/>
            <person name="Lee H.-Y."/>
            <person name="Koo N."/>
            <person name="Hong Y."/>
            <person name="Kim R.W."/>
            <person name="Kang W.-H."/>
            <person name="Huh J.H."/>
            <person name="Kang B.-C."/>
            <person name="Yang T.-J."/>
            <person name="Lee Y.-H."/>
            <person name="Bennetzen J.L."/>
            <person name="Choi D."/>
        </authorList>
    </citation>
    <scope>NUCLEOTIDE SEQUENCE [LARGE SCALE GENOMIC DNA]</scope>
    <source>
        <strain evidence="11">cv. PBC81</strain>
    </source>
</reference>
<dbReference type="GO" id="GO:0006952">
    <property type="term" value="P:defense response"/>
    <property type="evidence" value="ECO:0007669"/>
    <property type="project" value="UniProtKB-KW"/>
</dbReference>
<keyword evidence="7" id="KW-0175">Coiled coil</keyword>
<evidence type="ECO:0000313" key="10">
    <source>
        <dbReference type="EMBL" id="PHT52189.1"/>
    </source>
</evidence>
<dbReference type="Pfam" id="PF00931">
    <property type="entry name" value="NB-ARC"/>
    <property type="match status" value="1"/>
</dbReference>
<dbReference type="GO" id="GO:0043531">
    <property type="term" value="F:ADP binding"/>
    <property type="evidence" value="ECO:0007669"/>
    <property type="project" value="InterPro"/>
</dbReference>
<dbReference type="InterPro" id="IPR027417">
    <property type="entry name" value="P-loop_NTPase"/>
</dbReference>
<keyword evidence="3" id="KW-0677">Repeat</keyword>
<evidence type="ECO:0000256" key="1">
    <source>
        <dbReference type="ARBA" id="ARBA00008894"/>
    </source>
</evidence>
<sequence>MEAVAGKVIDLIEKAGTYFIRKIQNCINFGEDLKTLERNVKQLSDKAVDMKTDVENQERSGRKKRRRQVESWLNEVEQLKEELRQLKEEATRGEKNRGVLKKLNGRVAELEQRGDFGELVLDVDGREECPMQVQPVHEEKSKQNLEVVWTGLHDENVSSIGIYGMGGVGKTTLAKHIYNRLLEESCYQVYWVTVSQWFTIEGLQDDFAKIVKLNLSHVKDKHGRADQLNWAFKKMKNIVIILDDVWEHLRLEELGYPLGMEGYKLILTTRSFEVYQKIGCKELLKVKKLNASDAWELFRKSLGSETRLSPDVERVAKSMAGRCEGLPLGLITLAGSMRGVTDIREWNNALNKFPDDMEKDVFKVLKYSYDQLNDGSSDITMQECFLYCALYPEDHKIGRDKLIGKFIMEGLVKGNSREEEFNDGHTILNKLVKCCLLEATVDDFGDELVRMHDLLRETALRITNDKPRYLVRSGIGPQVLEEQDWAFNLDRVSYHKSRIKRIPEDMAPNCPTLSTLILSNCDSTMIPGPFFQYMNKLQVVDLSYNSELMDLPSSISNLESLRALSLRGCSRLKSVPPLAKLKNSRVLDVSYTIIKEVPQGMEN</sequence>
<evidence type="ECO:0000256" key="7">
    <source>
        <dbReference type="SAM" id="Coils"/>
    </source>
</evidence>
<dbReference type="InterPro" id="IPR058922">
    <property type="entry name" value="WHD_DRP"/>
</dbReference>
<dbReference type="Gene3D" id="3.40.50.300">
    <property type="entry name" value="P-loop containing nucleotide triphosphate hydrolases"/>
    <property type="match status" value="1"/>
</dbReference>
<keyword evidence="2" id="KW-0433">Leucine-rich repeat</keyword>
<reference evidence="10 11" key="1">
    <citation type="journal article" date="2017" name="Genome Biol.">
        <title>New reference genome sequences of hot pepper reveal the massive evolution of plant disease-resistance genes by retroduplication.</title>
        <authorList>
            <person name="Kim S."/>
            <person name="Park J."/>
            <person name="Yeom S.I."/>
            <person name="Kim Y.M."/>
            <person name="Seo E."/>
            <person name="Kim K.T."/>
            <person name="Kim M.S."/>
            <person name="Lee J.M."/>
            <person name="Cheong K."/>
            <person name="Shin H.S."/>
            <person name="Kim S.B."/>
            <person name="Han K."/>
            <person name="Lee J."/>
            <person name="Park M."/>
            <person name="Lee H.A."/>
            <person name="Lee H.Y."/>
            <person name="Lee Y."/>
            <person name="Oh S."/>
            <person name="Lee J.H."/>
            <person name="Choi E."/>
            <person name="Choi E."/>
            <person name="Lee S.E."/>
            <person name="Jeon J."/>
            <person name="Kim H."/>
            <person name="Choi G."/>
            <person name="Song H."/>
            <person name="Lee J."/>
            <person name="Lee S.C."/>
            <person name="Kwon J.K."/>
            <person name="Lee H.Y."/>
            <person name="Koo N."/>
            <person name="Hong Y."/>
            <person name="Kim R.W."/>
            <person name="Kang W.H."/>
            <person name="Huh J.H."/>
            <person name="Kang B.C."/>
            <person name="Yang T.J."/>
            <person name="Lee Y.H."/>
            <person name="Bennetzen J.L."/>
            <person name="Choi D."/>
        </authorList>
    </citation>
    <scope>NUCLEOTIDE SEQUENCE [LARGE SCALE GENOMIC DNA]</scope>
    <source>
        <strain evidence="11">cv. PBC81</strain>
    </source>
</reference>
<feature type="domain" description="NB-ARC" evidence="8">
    <location>
        <begin position="142"/>
        <end position="302"/>
    </location>
</feature>
<dbReference type="PANTHER" id="PTHR33463">
    <property type="entry name" value="NB-ARC DOMAIN-CONTAINING PROTEIN-RELATED"/>
    <property type="match status" value="1"/>
</dbReference>
<dbReference type="Gene3D" id="3.80.10.10">
    <property type="entry name" value="Ribonuclease Inhibitor"/>
    <property type="match status" value="1"/>
</dbReference>
<organism evidence="10 11">
    <name type="scientific">Capsicum baccatum</name>
    <name type="common">Peruvian pepper</name>
    <dbReference type="NCBI Taxonomy" id="33114"/>
    <lineage>
        <taxon>Eukaryota</taxon>
        <taxon>Viridiplantae</taxon>
        <taxon>Streptophyta</taxon>
        <taxon>Embryophyta</taxon>
        <taxon>Tracheophyta</taxon>
        <taxon>Spermatophyta</taxon>
        <taxon>Magnoliopsida</taxon>
        <taxon>eudicotyledons</taxon>
        <taxon>Gunneridae</taxon>
        <taxon>Pentapetalae</taxon>
        <taxon>asterids</taxon>
        <taxon>lamiids</taxon>
        <taxon>Solanales</taxon>
        <taxon>Solanaceae</taxon>
        <taxon>Solanoideae</taxon>
        <taxon>Capsiceae</taxon>
        <taxon>Capsicum</taxon>
    </lineage>
</organism>
<evidence type="ECO:0000313" key="11">
    <source>
        <dbReference type="Proteomes" id="UP000224567"/>
    </source>
</evidence>
<dbReference type="InterPro" id="IPR002182">
    <property type="entry name" value="NB-ARC"/>
</dbReference>
<evidence type="ECO:0000256" key="4">
    <source>
        <dbReference type="ARBA" id="ARBA00022741"/>
    </source>
</evidence>
<dbReference type="Gene3D" id="1.10.8.430">
    <property type="entry name" value="Helical domain of apoptotic protease-activating factors"/>
    <property type="match status" value="1"/>
</dbReference>
<protein>
    <submittedName>
        <fullName evidence="10">Uncharacterized protein</fullName>
    </submittedName>
</protein>
<comment type="similarity">
    <text evidence="1">Belongs to the disease resistance NB-LRR family.</text>
</comment>
<dbReference type="FunFam" id="1.10.10.10:FF:000322">
    <property type="entry name" value="Probable disease resistance protein At1g63360"/>
    <property type="match status" value="1"/>
</dbReference>
<keyword evidence="6" id="KW-0067">ATP-binding</keyword>
<dbReference type="Pfam" id="PF23559">
    <property type="entry name" value="WHD_DRP"/>
    <property type="match status" value="1"/>
</dbReference>
<keyword evidence="4" id="KW-0547">Nucleotide-binding</keyword>
<dbReference type="AlphaFoldDB" id="A0A2G2X447"/>
<proteinExistence type="inferred from homology"/>
<gene>
    <name evidence="10" type="ORF">CQW23_06651</name>
</gene>
<dbReference type="SUPFAM" id="SSF52540">
    <property type="entry name" value="P-loop containing nucleoside triphosphate hydrolases"/>
    <property type="match status" value="1"/>
</dbReference>
<dbReference type="InterPro" id="IPR001611">
    <property type="entry name" value="Leu-rich_rpt"/>
</dbReference>
<dbReference type="InterPro" id="IPR050905">
    <property type="entry name" value="Plant_NBS-LRR"/>
</dbReference>
<dbReference type="Proteomes" id="UP000224567">
    <property type="component" value="Unassembled WGS sequence"/>
</dbReference>
<dbReference type="Gene3D" id="1.10.10.10">
    <property type="entry name" value="Winged helix-like DNA-binding domain superfamily/Winged helix DNA-binding domain"/>
    <property type="match status" value="1"/>
</dbReference>
<feature type="coiled-coil region" evidence="7">
    <location>
        <begin position="26"/>
        <end position="96"/>
    </location>
</feature>
<evidence type="ECO:0000256" key="2">
    <source>
        <dbReference type="ARBA" id="ARBA00022614"/>
    </source>
</evidence>
<dbReference type="OrthoDB" id="1926275at2759"/>
<dbReference type="GO" id="GO:0005524">
    <property type="term" value="F:ATP binding"/>
    <property type="evidence" value="ECO:0007669"/>
    <property type="project" value="UniProtKB-KW"/>
</dbReference>
<keyword evidence="5" id="KW-0611">Plant defense</keyword>
<accession>A0A2G2X447</accession>
<dbReference type="InterPro" id="IPR042197">
    <property type="entry name" value="Apaf_helical"/>
</dbReference>
<evidence type="ECO:0000256" key="6">
    <source>
        <dbReference type="ARBA" id="ARBA00022840"/>
    </source>
</evidence>
<dbReference type="EMBL" id="MLFT02000003">
    <property type="protein sequence ID" value="PHT52189.1"/>
    <property type="molecule type" value="Genomic_DNA"/>
</dbReference>
<dbReference type="InterPro" id="IPR032675">
    <property type="entry name" value="LRR_dom_sf"/>
</dbReference>
<dbReference type="SUPFAM" id="SSF52058">
    <property type="entry name" value="L domain-like"/>
    <property type="match status" value="1"/>
</dbReference>
<comment type="caution">
    <text evidence="10">The sequence shown here is derived from an EMBL/GenBank/DDBJ whole genome shotgun (WGS) entry which is preliminary data.</text>
</comment>
<dbReference type="Pfam" id="PF13855">
    <property type="entry name" value="LRR_8"/>
    <property type="match status" value="1"/>
</dbReference>
<dbReference type="PRINTS" id="PR00364">
    <property type="entry name" value="DISEASERSIST"/>
</dbReference>
<evidence type="ECO:0000259" key="8">
    <source>
        <dbReference type="Pfam" id="PF00931"/>
    </source>
</evidence>
<evidence type="ECO:0000259" key="9">
    <source>
        <dbReference type="Pfam" id="PF23559"/>
    </source>
</evidence>
<keyword evidence="11" id="KW-1185">Reference proteome</keyword>
<evidence type="ECO:0000256" key="5">
    <source>
        <dbReference type="ARBA" id="ARBA00022821"/>
    </source>
</evidence>
<name>A0A2G2X447_CAPBA</name>
<dbReference type="PANTHER" id="PTHR33463:SF187">
    <property type="entry name" value="AND NB-ARC DOMAIN DISEASE RESISTANCE PROTEIN, PUTATIVE-RELATED"/>
    <property type="match status" value="1"/>
</dbReference>
<dbReference type="InterPro" id="IPR036388">
    <property type="entry name" value="WH-like_DNA-bd_sf"/>
</dbReference>
<feature type="domain" description="Disease resistance protein winged helix" evidence="9">
    <location>
        <begin position="390"/>
        <end position="457"/>
    </location>
</feature>